<dbReference type="AlphaFoldDB" id="A0A2U8E1J6"/>
<dbReference type="Proteomes" id="UP000244896">
    <property type="component" value="Chromosome"/>
</dbReference>
<dbReference type="Pfam" id="PF13472">
    <property type="entry name" value="Lipase_GDSL_2"/>
    <property type="match status" value="1"/>
</dbReference>
<dbReference type="SUPFAM" id="SSF52266">
    <property type="entry name" value="SGNH hydrolase"/>
    <property type="match status" value="1"/>
</dbReference>
<keyword evidence="7" id="KW-1185">Reference proteome</keyword>
<dbReference type="OrthoDB" id="9807041at2"/>
<dbReference type="GO" id="GO:0009279">
    <property type="term" value="C:cell outer membrane"/>
    <property type="evidence" value="ECO:0007669"/>
    <property type="project" value="TreeGrafter"/>
</dbReference>
<dbReference type="EMBL" id="CP023004">
    <property type="protein sequence ID" value="AWI08748.1"/>
    <property type="molecule type" value="Genomic_DNA"/>
</dbReference>
<feature type="domain" description="Pectinesterase catalytic" evidence="4">
    <location>
        <begin position="257"/>
        <end position="551"/>
    </location>
</feature>
<dbReference type="PANTHER" id="PTHR31321">
    <property type="entry name" value="ACYL-COA THIOESTER HYDROLASE YBHC-RELATED"/>
    <property type="match status" value="1"/>
</dbReference>
<proteinExistence type="inferred from homology"/>
<dbReference type="Pfam" id="PF01095">
    <property type="entry name" value="Pectinesterase"/>
    <property type="match status" value="1"/>
</dbReference>
<dbReference type="CDD" id="cd01821">
    <property type="entry name" value="Rhamnogalacturan_acetylesterase_like"/>
    <property type="match status" value="1"/>
</dbReference>
<name>A0A2U8E1J6_9BACT</name>
<evidence type="ECO:0000259" key="4">
    <source>
        <dbReference type="Pfam" id="PF01095"/>
    </source>
</evidence>
<evidence type="ECO:0008006" key="8">
    <source>
        <dbReference type="Google" id="ProtNLM"/>
    </source>
</evidence>
<dbReference type="PROSITE" id="PS51257">
    <property type="entry name" value="PROKAR_LIPOPROTEIN"/>
    <property type="match status" value="1"/>
</dbReference>
<keyword evidence="2" id="KW-0378">Hydrolase</keyword>
<dbReference type="GO" id="GO:0030599">
    <property type="term" value="F:pectinesterase activity"/>
    <property type="evidence" value="ECO:0007669"/>
    <property type="project" value="InterPro"/>
</dbReference>
<reference evidence="6 7" key="1">
    <citation type="journal article" date="2018" name="Syst. Appl. Microbiol.">
        <title>Ereboglobus luteus gen. nov. sp. nov. from cockroach guts, and new insights into the oxygen relationship of the genera Opitutus and Didymococcus (Verrucomicrobia: Opitutaceae).</title>
        <authorList>
            <person name="Tegtmeier D."/>
            <person name="Belitz A."/>
            <person name="Radek R."/>
            <person name="Heimerl T."/>
            <person name="Brune A."/>
        </authorList>
    </citation>
    <scope>NUCLEOTIDE SEQUENCE [LARGE SCALE GENOMIC DNA]</scope>
    <source>
        <strain evidence="6 7">Ho45</strain>
    </source>
</reference>
<dbReference type="KEGG" id="elut:CKA38_05310"/>
<dbReference type="SUPFAM" id="SSF51126">
    <property type="entry name" value="Pectin lyase-like"/>
    <property type="match status" value="1"/>
</dbReference>
<dbReference type="Gene3D" id="2.160.20.10">
    <property type="entry name" value="Single-stranded right-handed beta-helix, Pectin lyase-like"/>
    <property type="match status" value="1"/>
</dbReference>
<sequence length="557" mass="61246">MPHMRPAFLLRSLVIVAASLACAVLFAGKVANNPKIRIVLVGDSTVTDNAGWGAGFAQFLTEDAVCVNTARGGRSSMSFIKEGRWENALALKADYYLVQFGHNDEPGKPGRSTTMEEYRAYMNQYVDEARAAGATPVLVTSLVRRQFGKKDPHKINSSLNVRAEVVRDIARQKNVPLVELHDLSKALCEKLGREGCLVFSPKKENGAYDGTHLNAEGYIPFGRIVANELKRVVPALAPFIRDEPKNAKPVARESRYDAVVAFDGSGTHTTIQAAIAAAPSGASKPHVILVKPAVYQGQVIIPRDKPFIHLIGEPGETKATVITYGLNVYEPKTDEKIPHKGTGVVVLADDFRAENITFENTAGDRGQALALRVDGDRAVFENCRMLGWQDTLMANKGRQYYKNCHVEGRVDFIYGGATAVFDGCVIHSKNGGYVTAASTPREARFGYVFLRCKLTGDPAPWDAGKPPPKKPPQAFLGRPWRPHAHVAFIECELGGHIKPEGWNNWRKEENEKTARYFEYKNTGPGADPAARAAWSRQLTDGEAKLYTVENIFGDWRP</sequence>
<dbReference type="Gene3D" id="3.40.50.1110">
    <property type="entry name" value="SGNH hydrolase"/>
    <property type="match status" value="1"/>
</dbReference>
<dbReference type="InterPro" id="IPR036514">
    <property type="entry name" value="SGNH_hydro_sf"/>
</dbReference>
<dbReference type="PANTHER" id="PTHR31321:SF57">
    <property type="entry name" value="PECTINESTERASE 53-RELATED"/>
    <property type="match status" value="1"/>
</dbReference>
<comment type="similarity">
    <text evidence="1">Belongs to the pectinesterase family.</text>
</comment>
<dbReference type="InterPro" id="IPR012334">
    <property type="entry name" value="Pectin_lyas_fold"/>
</dbReference>
<evidence type="ECO:0000313" key="6">
    <source>
        <dbReference type="EMBL" id="AWI08748.1"/>
    </source>
</evidence>
<dbReference type="GO" id="GO:0042545">
    <property type="term" value="P:cell wall modification"/>
    <property type="evidence" value="ECO:0007669"/>
    <property type="project" value="InterPro"/>
</dbReference>
<dbReference type="InterPro" id="IPR000070">
    <property type="entry name" value="Pectinesterase_cat"/>
</dbReference>
<gene>
    <name evidence="6" type="ORF">CKA38_05310</name>
</gene>
<evidence type="ECO:0000256" key="2">
    <source>
        <dbReference type="ARBA" id="ARBA00022801"/>
    </source>
</evidence>
<evidence type="ECO:0000256" key="1">
    <source>
        <dbReference type="ARBA" id="ARBA00008891"/>
    </source>
</evidence>
<protein>
    <recommendedName>
        <fullName evidence="8">Pectinesterase</fullName>
    </recommendedName>
</protein>
<accession>A0A2U8E1J6</accession>
<feature type="domain" description="SGNH hydrolase-type esterase" evidence="5">
    <location>
        <begin position="42"/>
        <end position="218"/>
    </location>
</feature>
<evidence type="ECO:0000259" key="5">
    <source>
        <dbReference type="Pfam" id="PF13472"/>
    </source>
</evidence>
<evidence type="ECO:0000313" key="7">
    <source>
        <dbReference type="Proteomes" id="UP000244896"/>
    </source>
</evidence>
<keyword evidence="3" id="KW-0063">Aspartyl esterase</keyword>
<dbReference type="InterPro" id="IPR037459">
    <property type="entry name" value="RhgT-like"/>
</dbReference>
<organism evidence="6 7">
    <name type="scientific">Ereboglobus luteus</name>
    <dbReference type="NCBI Taxonomy" id="1796921"/>
    <lineage>
        <taxon>Bacteria</taxon>
        <taxon>Pseudomonadati</taxon>
        <taxon>Verrucomicrobiota</taxon>
        <taxon>Opitutia</taxon>
        <taxon>Opitutales</taxon>
        <taxon>Opitutaceae</taxon>
        <taxon>Ereboglobus</taxon>
    </lineage>
</organism>
<dbReference type="InterPro" id="IPR013830">
    <property type="entry name" value="SGNH_hydro"/>
</dbReference>
<evidence type="ECO:0000256" key="3">
    <source>
        <dbReference type="ARBA" id="ARBA00023085"/>
    </source>
</evidence>
<dbReference type="InterPro" id="IPR011050">
    <property type="entry name" value="Pectin_lyase_fold/virulence"/>
</dbReference>